<evidence type="ECO:0000313" key="1">
    <source>
        <dbReference type="EMBL" id="CAI0446087.1"/>
    </source>
</evidence>
<keyword evidence="2" id="KW-1185">Reference proteome</keyword>
<gene>
    <name evidence="1" type="ORF">LITE_LOCUS28872</name>
</gene>
<proteinExistence type="predicted"/>
<dbReference type="AlphaFoldDB" id="A0AAV0MIF9"/>
<comment type="caution">
    <text evidence="1">The sequence shown here is derived from an EMBL/GenBank/DDBJ whole genome shotgun (WGS) entry which is preliminary data.</text>
</comment>
<accession>A0AAV0MIF9</accession>
<protein>
    <submittedName>
        <fullName evidence="1">Uncharacterized protein</fullName>
    </submittedName>
</protein>
<sequence length="70" mass="7875">MDRHGIFECSSLHYSHQHHLTPQNLLSSTHKVQLLPPANPEHAAASALPSEQLFDFSIYLAHQPNFMIAT</sequence>
<reference evidence="1" key="1">
    <citation type="submission" date="2022-08" db="EMBL/GenBank/DDBJ databases">
        <authorList>
            <person name="Gutierrez-Valencia J."/>
        </authorList>
    </citation>
    <scope>NUCLEOTIDE SEQUENCE</scope>
</reference>
<dbReference type="Proteomes" id="UP001154282">
    <property type="component" value="Unassembled WGS sequence"/>
</dbReference>
<organism evidence="1 2">
    <name type="scientific">Linum tenue</name>
    <dbReference type="NCBI Taxonomy" id="586396"/>
    <lineage>
        <taxon>Eukaryota</taxon>
        <taxon>Viridiplantae</taxon>
        <taxon>Streptophyta</taxon>
        <taxon>Embryophyta</taxon>
        <taxon>Tracheophyta</taxon>
        <taxon>Spermatophyta</taxon>
        <taxon>Magnoliopsida</taxon>
        <taxon>eudicotyledons</taxon>
        <taxon>Gunneridae</taxon>
        <taxon>Pentapetalae</taxon>
        <taxon>rosids</taxon>
        <taxon>fabids</taxon>
        <taxon>Malpighiales</taxon>
        <taxon>Linaceae</taxon>
        <taxon>Linum</taxon>
    </lineage>
</organism>
<dbReference type="EMBL" id="CAMGYJ010000007">
    <property type="protein sequence ID" value="CAI0446087.1"/>
    <property type="molecule type" value="Genomic_DNA"/>
</dbReference>
<evidence type="ECO:0000313" key="2">
    <source>
        <dbReference type="Proteomes" id="UP001154282"/>
    </source>
</evidence>
<name>A0AAV0MIF9_9ROSI</name>